<name>A0A6N8F9J4_9GAMM</name>
<proteinExistence type="predicted"/>
<comment type="caution">
    <text evidence="1">The sequence shown here is derived from an EMBL/GenBank/DDBJ whole genome shotgun (WGS) entry which is preliminary data.</text>
</comment>
<dbReference type="RefSeq" id="WP_155696142.1">
    <property type="nucleotide sequence ID" value="NZ_WOCD01000005.1"/>
</dbReference>
<reference evidence="1 2" key="1">
    <citation type="submission" date="2019-11" db="EMBL/GenBank/DDBJ databases">
        <title>P. haliotis isolates from Z. marina roots.</title>
        <authorList>
            <person name="Cohen M."/>
            <person name="Jospin G."/>
            <person name="Eisen J.A."/>
            <person name="Coil D.A."/>
        </authorList>
    </citation>
    <scope>NUCLEOTIDE SEQUENCE [LARGE SCALE GENOMIC DNA]</scope>
    <source>
        <strain evidence="1 2">UCD-MCMsp1aY</strain>
    </source>
</reference>
<organism evidence="1 2">
    <name type="scientific">Psychrosphaera haliotis</name>
    <dbReference type="NCBI Taxonomy" id="555083"/>
    <lineage>
        <taxon>Bacteria</taxon>
        <taxon>Pseudomonadati</taxon>
        <taxon>Pseudomonadota</taxon>
        <taxon>Gammaproteobacteria</taxon>
        <taxon>Alteromonadales</taxon>
        <taxon>Pseudoalteromonadaceae</taxon>
        <taxon>Psychrosphaera</taxon>
    </lineage>
</organism>
<gene>
    <name evidence="1" type="ORF">GNP35_10860</name>
</gene>
<dbReference type="EMBL" id="WOCD01000005">
    <property type="protein sequence ID" value="MUH72938.1"/>
    <property type="molecule type" value="Genomic_DNA"/>
</dbReference>
<dbReference type="Proteomes" id="UP000439994">
    <property type="component" value="Unassembled WGS sequence"/>
</dbReference>
<accession>A0A6N8F9J4</accession>
<keyword evidence="2" id="KW-1185">Reference proteome</keyword>
<dbReference type="AlphaFoldDB" id="A0A6N8F9J4"/>
<sequence>MKSPKSLSDLMSHDKASSNLVNYQQQTSNFRAIQTLLVSILGDNIAQNIIVSNFKNSILYLETPSATIATAFKMHQSNILSHVRREINPGTVTVEMKVSPRSTLLSNLKSTAKSKSAVETKVTKSSFIPDDAANSILTISKSSDEKLRQSLERLMSHRKK</sequence>
<dbReference type="OrthoDB" id="197079at135622"/>
<evidence type="ECO:0000313" key="1">
    <source>
        <dbReference type="EMBL" id="MUH72938.1"/>
    </source>
</evidence>
<protein>
    <submittedName>
        <fullName evidence="1">DUF721 domain-containing protein</fullName>
    </submittedName>
</protein>
<dbReference type="Pfam" id="PF05258">
    <property type="entry name" value="DciA"/>
    <property type="match status" value="1"/>
</dbReference>
<evidence type="ECO:0000313" key="2">
    <source>
        <dbReference type="Proteomes" id="UP000439994"/>
    </source>
</evidence>
<dbReference type="InterPro" id="IPR007922">
    <property type="entry name" value="DciA-like"/>
</dbReference>